<keyword evidence="1" id="KW-0472">Membrane</keyword>
<evidence type="ECO:0000313" key="3">
    <source>
        <dbReference type="Proteomes" id="UP001357223"/>
    </source>
</evidence>
<protein>
    <recommendedName>
        <fullName evidence="4">Photosystem II protein M</fullName>
    </recommendedName>
</protein>
<accession>A0ABZ2C6D1</accession>
<dbReference type="EMBL" id="CP137640">
    <property type="protein sequence ID" value="WVX78969.1"/>
    <property type="molecule type" value="Genomic_DNA"/>
</dbReference>
<evidence type="ECO:0000256" key="1">
    <source>
        <dbReference type="SAM" id="Phobius"/>
    </source>
</evidence>
<proteinExistence type="predicted"/>
<feature type="transmembrane region" description="Helical" evidence="1">
    <location>
        <begin position="32"/>
        <end position="51"/>
    </location>
</feature>
<gene>
    <name evidence="2" type="ORF">R4Z09_16815</name>
</gene>
<name>A0ABZ2C6D1_9BACI</name>
<dbReference type="RefSeq" id="WP_338447903.1">
    <property type="nucleotide sequence ID" value="NZ_CP137640.1"/>
</dbReference>
<sequence>MKIAQMIECIKEDVNNEDSMTLTLFNRALQTGYWLILLSGIPLIVHLLISFGKLL</sequence>
<organism evidence="2 3">
    <name type="scientific">Niallia oryzisoli</name>
    <dbReference type="NCBI Taxonomy" id="1737571"/>
    <lineage>
        <taxon>Bacteria</taxon>
        <taxon>Bacillati</taxon>
        <taxon>Bacillota</taxon>
        <taxon>Bacilli</taxon>
        <taxon>Bacillales</taxon>
        <taxon>Bacillaceae</taxon>
        <taxon>Niallia</taxon>
    </lineage>
</organism>
<keyword evidence="1" id="KW-0812">Transmembrane</keyword>
<dbReference type="Proteomes" id="UP001357223">
    <property type="component" value="Chromosome"/>
</dbReference>
<evidence type="ECO:0000313" key="2">
    <source>
        <dbReference type="EMBL" id="WVX78969.1"/>
    </source>
</evidence>
<reference evidence="2 3" key="1">
    <citation type="submission" date="2023-10" db="EMBL/GenBank/DDBJ databases">
        <title>Niallia locisalis sp.nov. isolated from a salt pond sample.</title>
        <authorList>
            <person name="Li X.-J."/>
            <person name="Dong L."/>
        </authorList>
    </citation>
    <scope>NUCLEOTIDE SEQUENCE [LARGE SCALE GENOMIC DNA]</scope>
    <source>
        <strain evidence="2 3">DSM 29761</strain>
    </source>
</reference>
<keyword evidence="1" id="KW-1133">Transmembrane helix</keyword>
<keyword evidence="3" id="KW-1185">Reference proteome</keyword>
<evidence type="ECO:0008006" key="4">
    <source>
        <dbReference type="Google" id="ProtNLM"/>
    </source>
</evidence>